<sequence length="182" mass="20025">MKYTLAIIAAVGLTNAIALPNEPLSGRLVARAAPRAVRQPGFVTVRKRSEDPKPGPSRQPSSKGKEREVEVEDPVLDQLLEQQEEELREKEDIRAIEEAYETDSSSDRSRGKTDTPPTSEDGSRPASPGPVQPWQPDPDDDDPGSPTIPVFENSENREEEEDPYGWDAHAAQAESSRERGSP</sequence>
<feature type="compositionally biased region" description="Pro residues" evidence="1">
    <location>
        <begin position="127"/>
        <end position="136"/>
    </location>
</feature>
<dbReference type="EMBL" id="JAULSY010000020">
    <property type="protein sequence ID" value="KAK0671505.1"/>
    <property type="molecule type" value="Genomic_DNA"/>
</dbReference>
<accession>A0AA39ZIA1</accession>
<dbReference type="Proteomes" id="UP001174997">
    <property type="component" value="Unassembled WGS sequence"/>
</dbReference>
<dbReference type="AlphaFoldDB" id="A0AA39ZIA1"/>
<evidence type="ECO:0000313" key="3">
    <source>
        <dbReference type="Proteomes" id="UP001174997"/>
    </source>
</evidence>
<evidence type="ECO:0000313" key="2">
    <source>
        <dbReference type="EMBL" id="KAK0671505.1"/>
    </source>
</evidence>
<feature type="region of interest" description="Disordered" evidence="1">
    <location>
        <begin position="33"/>
        <end position="182"/>
    </location>
</feature>
<protein>
    <submittedName>
        <fullName evidence="2">Uncharacterized protein</fullName>
    </submittedName>
</protein>
<feature type="compositionally biased region" description="Basic and acidic residues" evidence="1">
    <location>
        <begin position="85"/>
        <end position="97"/>
    </location>
</feature>
<reference evidence="2" key="1">
    <citation type="submission" date="2023-06" db="EMBL/GenBank/DDBJ databases">
        <title>Genome-scale phylogeny and comparative genomics of the fungal order Sordariales.</title>
        <authorList>
            <consortium name="Lawrence Berkeley National Laboratory"/>
            <person name="Hensen N."/>
            <person name="Bonometti L."/>
            <person name="Westerberg I."/>
            <person name="Brannstrom I.O."/>
            <person name="Guillou S."/>
            <person name="Cros-Aarteil S."/>
            <person name="Calhoun S."/>
            <person name="Haridas S."/>
            <person name="Kuo A."/>
            <person name="Mondo S."/>
            <person name="Pangilinan J."/>
            <person name="Riley R."/>
            <person name="Labutti K."/>
            <person name="Andreopoulos B."/>
            <person name="Lipzen A."/>
            <person name="Chen C."/>
            <person name="Yanf M."/>
            <person name="Daum C."/>
            <person name="Ng V."/>
            <person name="Clum A."/>
            <person name="Steindorff A."/>
            <person name="Ohm R."/>
            <person name="Martin F."/>
            <person name="Silar P."/>
            <person name="Natvig D."/>
            <person name="Lalanne C."/>
            <person name="Gautier V."/>
            <person name="Ament-Velasquez S.L."/>
            <person name="Kruys A."/>
            <person name="Hutchinson M.I."/>
            <person name="Powell A.J."/>
            <person name="Barry K."/>
            <person name="Miller A.N."/>
            <person name="Grigoriev I.V."/>
            <person name="Debuchy R."/>
            <person name="Gladieux P."/>
            <person name="Thoren M.H."/>
            <person name="Johannesson H."/>
        </authorList>
    </citation>
    <scope>NUCLEOTIDE SEQUENCE</scope>
    <source>
        <strain evidence="2">CBS 307.81</strain>
    </source>
</reference>
<keyword evidence="3" id="KW-1185">Reference proteome</keyword>
<evidence type="ECO:0000256" key="1">
    <source>
        <dbReference type="SAM" id="MobiDB-lite"/>
    </source>
</evidence>
<proteinExistence type="predicted"/>
<name>A0AA39ZIA1_9PEZI</name>
<organism evidence="2 3">
    <name type="scientific">Cercophora samala</name>
    <dbReference type="NCBI Taxonomy" id="330535"/>
    <lineage>
        <taxon>Eukaryota</taxon>
        <taxon>Fungi</taxon>
        <taxon>Dikarya</taxon>
        <taxon>Ascomycota</taxon>
        <taxon>Pezizomycotina</taxon>
        <taxon>Sordariomycetes</taxon>
        <taxon>Sordariomycetidae</taxon>
        <taxon>Sordariales</taxon>
        <taxon>Lasiosphaeriaceae</taxon>
        <taxon>Cercophora</taxon>
    </lineage>
</organism>
<comment type="caution">
    <text evidence="2">The sequence shown here is derived from an EMBL/GenBank/DDBJ whole genome shotgun (WGS) entry which is preliminary data.</text>
</comment>
<gene>
    <name evidence="2" type="ORF">QBC41DRAFT_385472</name>
</gene>